<dbReference type="SUPFAM" id="SSF53955">
    <property type="entry name" value="Lysozyme-like"/>
    <property type="match status" value="1"/>
</dbReference>
<evidence type="ECO:0000256" key="1">
    <source>
        <dbReference type="ARBA" id="ARBA00007090"/>
    </source>
</evidence>
<gene>
    <name evidence="17" type="ORF">GP475_12015</name>
</gene>
<dbReference type="InterPro" id="IPR012338">
    <property type="entry name" value="Beta-lactam/transpept-like"/>
</dbReference>
<accession>A0A7H0SSL8</accession>
<feature type="compositionally biased region" description="Gly residues" evidence="14">
    <location>
        <begin position="667"/>
        <end position="682"/>
    </location>
</feature>
<dbReference type="InterPro" id="IPR001264">
    <property type="entry name" value="Glyco_trans_51"/>
</dbReference>
<dbReference type="SUPFAM" id="SSF56601">
    <property type="entry name" value="beta-lactamase/transpeptidase-like"/>
    <property type="match status" value="1"/>
</dbReference>
<evidence type="ECO:0000256" key="2">
    <source>
        <dbReference type="ARBA" id="ARBA00007739"/>
    </source>
</evidence>
<dbReference type="Proteomes" id="UP000516320">
    <property type="component" value="Chromosome"/>
</dbReference>
<keyword evidence="18" id="KW-1185">Reference proteome</keyword>
<evidence type="ECO:0000256" key="3">
    <source>
        <dbReference type="ARBA" id="ARBA00022645"/>
    </source>
</evidence>
<keyword evidence="4" id="KW-0645">Protease</keyword>
<evidence type="ECO:0000256" key="4">
    <source>
        <dbReference type="ARBA" id="ARBA00022670"/>
    </source>
</evidence>
<evidence type="ECO:0000256" key="5">
    <source>
        <dbReference type="ARBA" id="ARBA00022676"/>
    </source>
</evidence>
<dbReference type="Gene3D" id="3.40.710.10">
    <property type="entry name" value="DD-peptidase/beta-lactamase superfamily"/>
    <property type="match status" value="1"/>
</dbReference>
<dbReference type="InterPro" id="IPR023346">
    <property type="entry name" value="Lysozyme-like_dom_sf"/>
</dbReference>
<dbReference type="FunFam" id="1.10.3810.10:FF:000001">
    <property type="entry name" value="Penicillin-binding protein 1A"/>
    <property type="match status" value="1"/>
</dbReference>
<evidence type="ECO:0000259" key="15">
    <source>
        <dbReference type="Pfam" id="PF00905"/>
    </source>
</evidence>
<feature type="compositionally biased region" description="Pro residues" evidence="14">
    <location>
        <begin position="650"/>
        <end position="666"/>
    </location>
</feature>
<dbReference type="GO" id="GO:0008955">
    <property type="term" value="F:peptidoglycan glycosyltransferase activity"/>
    <property type="evidence" value="ECO:0007669"/>
    <property type="project" value="UniProtKB-EC"/>
</dbReference>
<evidence type="ECO:0000256" key="9">
    <source>
        <dbReference type="ARBA" id="ARBA00022984"/>
    </source>
</evidence>
<evidence type="ECO:0000256" key="13">
    <source>
        <dbReference type="ARBA" id="ARBA00049902"/>
    </source>
</evidence>
<evidence type="ECO:0000256" key="10">
    <source>
        <dbReference type="ARBA" id="ARBA00023268"/>
    </source>
</evidence>
<dbReference type="InterPro" id="IPR050396">
    <property type="entry name" value="Glycosyltr_51/Transpeptidase"/>
</dbReference>
<dbReference type="PANTHER" id="PTHR32282">
    <property type="entry name" value="BINDING PROTEIN TRANSPEPTIDASE, PUTATIVE-RELATED"/>
    <property type="match status" value="1"/>
</dbReference>
<evidence type="ECO:0000256" key="14">
    <source>
        <dbReference type="SAM" id="MobiDB-lite"/>
    </source>
</evidence>
<evidence type="ECO:0000313" key="17">
    <source>
        <dbReference type="EMBL" id="QNQ91543.1"/>
    </source>
</evidence>
<dbReference type="GO" id="GO:0009252">
    <property type="term" value="P:peptidoglycan biosynthetic process"/>
    <property type="evidence" value="ECO:0007669"/>
    <property type="project" value="UniProtKB-KW"/>
</dbReference>
<comment type="similarity">
    <text evidence="1">In the C-terminal section; belongs to the transpeptidase family.</text>
</comment>
<dbReference type="InterPro" id="IPR001460">
    <property type="entry name" value="PCN-bd_Tpept"/>
</dbReference>
<feature type="domain" description="Penicillin-binding protein transpeptidase" evidence="15">
    <location>
        <begin position="293"/>
        <end position="548"/>
    </location>
</feature>
<dbReference type="EMBL" id="CP046884">
    <property type="protein sequence ID" value="QNQ91543.1"/>
    <property type="molecule type" value="Genomic_DNA"/>
</dbReference>
<comment type="similarity">
    <text evidence="2">In the N-terminal section; belongs to the glycosyltransferase 51 family.</text>
</comment>
<reference evidence="17 18" key="1">
    <citation type="submission" date="2019-12" db="EMBL/GenBank/DDBJ databases">
        <title>Corynebacterium sp. nov., isolated from feces of the Anser Albifrons in China.</title>
        <authorList>
            <person name="Liu Q."/>
        </authorList>
    </citation>
    <scope>NUCLEOTIDE SEQUENCE [LARGE SCALE GENOMIC DNA]</scope>
    <source>
        <strain evidence="17 18">4H37-19</strain>
    </source>
</reference>
<keyword evidence="5" id="KW-0328">Glycosyltransferase</keyword>
<sequence length="696" mass="73718">MVDVPEPDELPAPQISQIYASDSQTELARIVPPEGNRRSVPVEDIPDPVKNAVLAAEDREFYTNNGFSFSGFGRAVLGQLRGDSSAGGGSTITQQYVKNALVGNEHSYLRKAKELVYSVKMSNEWSKEEVLGAYLNTVYFGRNAYGVEAASHAYFNKSVRDLTPAEAAVLAASIQRPSQLDPWTNRAEAEQRWNYVLDGMVDVGTLDPQERATMVYPDTIDPAASQAGVESDAPSGMIKNHVVEELDSLGISEDTITTEGLKITTTIDPVAQQAAVDAARNNLKGQNEKLRTAVVSVDPRTGGVRAYYGGEDPYGWDYGSAGLQTGSTFKIFGLAAALQQGIPLSTMYSSAPVQLPGSITVTNSDNMTCGYCSIREALKQSLNTSFIRLQQDLENGPTDTANMAHNLGVAESFPGVPHTLTEDNGASYEGVILGQYQTRPIDMAVGLGTLADEGVFHQTHFIQKVENAQGEVLYEHPDGDGERRLDANIANNVISAMLPIAAYSNGNALAGGRPSAAKTGTTQLGDTGQNKDAWMIGATPQLSTAVWVGTEDGSPITTAWGGPIYGAGLPATIWKSTMDNALQNEDIEYFSEAQPITVTNRSLRNANVPPPGWYNRQRSTTTSSTAKSEPSTPAEQPSAPAPNPGIQIPGLPPIPLPTQPAEPAPAPGGGQGGTGNTGGGNGNSPEIRPGQPVPTG</sequence>
<evidence type="ECO:0000259" key="16">
    <source>
        <dbReference type="Pfam" id="PF00912"/>
    </source>
</evidence>
<comment type="catalytic activity">
    <reaction evidence="13">
        <text>[GlcNAc-(1-&gt;4)-Mur2Ac(oyl-L-Ala-gamma-D-Glu-L-Lys-D-Ala-D-Ala)](n)-di-trans,octa-cis-undecaprenyl diphosphate + beta-D-GlcNAc-(1-&gt;4)-Mur2Ac(oyl-L-Ala-gamma-D-Glu-L-Lys-D-Ala-D-Ala)-di-trans,octa-cis-undecaprenyl diphosphate = [GlcNAc-(1-&gt;4)-Mur2Ac(oyl-L-Ala-gamma-D-Glu-L-Lys-D-Ala-D-Ala)](n+1)-di-trans,octa-cis-undecaprenyl diphosphate + di-trans,octa-cis-undecaprenyl diphosphate + H(+)</text>
        <dbReference type="Rhea" id="RHEA:23708"/>
        <dbReference type="Rhea" id="RHEA-COMP:9602"/>
        <dbReference type="Rhea" id="RHEA-COMP:9603"/>
        <dbReference type="ChEBI" id="CHEBI:15378"/>
        <dbReference type="ChEBI" id="CHEBI:58405"/>
        <dbReference type="ChEBI" id="CHEBI:60033"/>
        <dbReference type="ChEBI" id="CHEBI:78435"/>
        <dbReference type="EC" id="2.4.99.28"/>
    </reaction>
</comment>
<proteinExistence type="inferred from homology"/>
<organism evidence="17 18">
    <name type="scientific">Corynebacterium poyangense</name>
    <dbReference type="NCBI Taxonomy" id="2684405"/>
    <lineage>
        <taxon>Bacteria</taxon>
        <taxon>Bacillati</taxon>
        <taxon>Actinomycetota</taxon>
        <taxon>Actinomycetes</taxon>
        <taxon>Mycobacteriales</taxon>
        <taxon>Corynebacteriaceae</taxon>
        <taxon>Corynebacterium</taxon>
    </lineage>
</organism>
<dbReference type="Pfam" id="PF00912">
    <property type="entry name" value="Transgly"/>
    <property type="match status" value="1"/>
</dbReference>
<keyword evidence="10" id="KW-0511">Multifunctional enzyme</keyword>
<keyword evidence="6" id="KW-0808">Transferase</keyword>
<evidence type="ECO:0000256" key="8">
    <source>
        <dbReference type="ARBA" id="ARBA00022960"/>
    </source>
</evidence>
<feature type="region of interest" description="Disordered" evidence="14">
    <location>
        <begin position="601"/>
        <end position="696"/>
    </location>
</feature>
<evidence type="ECO:0000256" key="11">
    <source>
        <dbReference type="ARBA" id="ARBA00023316"/>
    </source>
</evidence>
<name>A0A7H0SSL8_9CORY</name>
<dbReference type="AlphaFoldDB" id="A0A7H0SSL8"/>
<comment type="catalytic activity">
    <reaction evidence="12">
        <text>Preferential cleavage: (Ac)2-L-Lys-D-Ala-|-D-Ala. Also transpeptidation of peptidyl-alanyl moieties that are N-acyl substituents of D-alanine.</text>
        <dbReference type="EC" id="3.4.16.4"/>
    </reaction>
</comment>
<dbReference type="KEGG" id="cpoy:GP475_12015"/>
<dbReference type="GO" id="GO:0071555">
    <property type="term" value="P:cell wall organization"/>
    <property type="evidence" value="ECO:0007669"/>
    <property type="project" value="UniProtKB-KW"/>
</dbReference>
<feature type="domain" description="Glycosyl transferase family 51" evidence="16">
    <location>
        <begin position="28"/>
        <end position="200"/>
    </location>
</feature>
<dbReference type="Pfam" id="PF00905">
    <property type="entry name" value="Transpeptidase"/>
    <property type="match status" value="1"/>
</dbReference>
<keyword evidence="3" id="KW-0121">Carboxypeptidase</keyword>
<evidence type="ECO:0000313" key="18">
    <source>
        <dbReference type="Proteomes" id="UP000516320"/>
    </source>
</evidence>
<keyword evidence="8" id="KW-0133">Cell shape</keyword>
<keyword evidence="11" id="KW-0961">Cell wall biogenesis/degradation</keyword>
<dbReference type="Gene3D" id="1.10.3810.10">
    <property type="entry name" value="Biosynthetic peptidoglycan transglycosylase-like"/>
    <property type="match status" value="1"/>
</dbReference>
<evidence type="ECO:0000256" key="12">
    <source>
        <dbReference type="ARBA" id="ARBA00034000"/>
    </source>
</evidence>
<evidence type="ECO:0000256" key="7">
    <source>
        <dbReference type="ARBA" id="ARBA00022801"/>
    </source>
</evidence>
<evidence type="ECO:0000256" key="6">
    <source>
        <dbReference type="ARBA" id="ARBA00022679"/>
    </source>
</evidence>
<keyword evidence="7" id="KW-0378">Hydrolase</keyword>
<dbReference type="GO" id="GO:0030288">
    <property type="term" value="C:outer membrane-bounded periplasmic space"/>
    <property type="evidence" value="ECO:0007669"/>
    <property type="project" value="TreeGrafter"/>
</dbReference>
<dbReference type="GO" id="GO:0006508">
    <property type="term" value="P:proteolysis"/>
    <property type="evidence" value="ECO:0007669"/>
    <property type="project" value="UniProtKB-KW"/>
</dbReference>
<protein>
    <submittedName>
        <fullName evidence="17">Penicillin-binding protein</fullName>
    </submittedName>
</protein>
<dbReference type="GO" id="GO:0009002">
    <property type="term" value="F:serine-type D-Ala-D-Ala carboxypeptidase activity"/>
    <property type="evidence" value="ECO:0007669"/>
    <property type="project" value="UniProtKB-EC"/>
</dbReference>
<dbReference type="GO" id="GO:0008658">
    <property type="term" value="F:penicillin binding"/>
    <property type="evidence" value="ECO:0007669"/>
    <property type="project" value="InterPro"/>
</dbReference>
<feature type="compositionally biased region" description="Polar residues" evidence="14">
    <location>
        <begin position="616"/>
        <end position="635"/>
    </location>
</feature>
<dbReference type="InterPro" id="IPR036950">
    <property type="entry name" value="PBP_transglycosylase"/>
</dbReference>
<dbReference type="PANTHER" id="PTHR32282:SF34">
    <property type="entry name" value="PENICILLIN-BINDING PROTEIN 1A"/>
    <property type="match status" value="1"/>
</dbReference>
<dbReference type="GO" id="GO:0008360">
    <property type="term" value="P:regulation of cell shape"/>
    <property type="evidence" value="ECO:0007669"/>
    <property type="project" value="UniProtKB-KW"/>
</dbReference>
<keyword evidence="9" id="KW-0573">Peptidoglycan synthesis</keyword>